<dbReference type="KEGG" id="hro:HELRODRAFT_160202"/>
<accession>T1EPY8</accession>
<gene>
    <name evidence="2" type="primary">20198638</name>
    <name evidence="1" type="ORF">HELRODRAFT_160202</name>
</gene>
<dbReference type="AlphaFoldDB" id="T1EPY8"/>
<keyword evidence="3" id="KW-1185">Reference proteome</keyword>
<sequence>MLGRQRSPCLFVPDPEPERNHKLVRYFFINSEIVSVIEPGYHKTVQQCNKLRCPCSAKQEKKRMQLKRKKEMDSIDIISNYNKRGRIIFAGLAQIAISDYAKLKLKAETTFQLSSKRCNNDVFAFESAEQSFKDKGTGSQFSTTHCFTSCRFICMDGSNRKGKILDSNLTQVQKKNK</sequence>
<protein>
    <submittedName>
        <fullName evidence="1 2">Uncharacterized protein</fullName>
    </submittedName>
</protein>
<dbReference type="GeneID" id="20198638"/>
<proteinExistence type="predicted"/>
<evidence type="ECO:0000313" key="2">
    <source>
        <dbReference type="EnsemblMetazoa" id="HelroP160202"/>
    </source>
</evidence>
<evidence type="ECO:0000313" key="1">
    <source>
        <dbReference type="EMBL" id="ESO06071.1"/>
    </source>
</evidence>
<reference evidence="2" key="3">
    <citation type="submission" date="2015-06" db="UniProtKB">
        <authorList>
            <consortium name="EnsemblMetazoa"/>
        </authorList>
    </citation>
    <scope>IDENTIFICATION</scope>
</reference>
<dbReference type="CTD" id="20198638"/>
<reference evidence="1 3" key="2">
    <citation type="journal article" date="2013" name="Nature">
        <title>Insights into bilaterian evolution from three spiralian genomes.</title>
        <authorList>
            <person name="Simakov O."/>
            <person name="Marletaz F."/>
            <person name="Cho S.J."/>
            <person name="Edsinger-Gonzales E."/>
            <person name="Havlak P."/>
            <person name="Hellsten U."/>
            <person name="Kuo D.H."/>
            <person name="Larsson T."/>
            <person name="Lv J."/>
            <person name="Arendt D."/>
            <person name="Savage R."/>
            <person name="Osoegawa K."/>
            <person name="de Jong P."/>
            <person name="Grimwood J."/>
            <person name="Chapman J.A."/>
            <person name="Shapiro H."/>
            <person name="Aerts A."/>
            <person name="Otillar R.P."/>
            <person name="Terry A.Y."/>
            <person name="Boore J.L."/>
            <person name="Grigoriev I.V."/>
            <person name="Lindberg D.R."/>
            <person name="Seaver E.C."/>
            <person name="Weisblat D.A."/>
            <person name="Putnam N.H."/>
            <person name="Rokhsar D.S."/>
        </authorList>
    </citation>
    <scope>NUCLEOTIDE SEQUENCE</scope>
</reference>
<dbReference type="InParanoid" id="T1EPY8"/>
<reference evidence="3" key="1">
    <citation type="submission" date="2012-12" db="EMBL/GenBank/DDBJ databases">
        <authorList>
            <person name="Hellsten U."/>
            <person name="Grimwood J."/>
            <person name="Chapman J.A."/>
            <person name="Shapiro H."/>
            <person name="Aerts A."/>
            <person name="Otillar R.P."/>
            <person name="Terry A.Y."/>
            <person name="Boore J.L."/>
            <person name="Simakov O."/>
            <person name="Marletaz F."/>
            <person name="Cho S.-J."/>
            <person name="Edsinger-Gonzales E."/>
            <person name="Havlak P."/>
            <person name="Kuo D.-H."/>
            <person name="Larsson T."/>
            <person name="Lv J."/>
            <person name="Arendt D."/>
            <person name="Savage R."/>
            <person name="Osoegawa K."/>
            <person name="de Jong P."/>
            <person name="Lindberg D.R."/>
            <person name="Seaver E.C."/>
            <person name="Weisblat D.A."/>
            <person name="Putnam N.H."/>
            <person name="Grigoriev I.V."/>
            <person name="Rokhsar D.S."/>
        </authorList>
    </citation>
    <scope>NUCLEOTIDE SEQUENCE</scope>
</reference>
<dbReference type="EMBL" id="KB096324">
    <property type="protein sequence ID" value="ESO06071.1"/>
    <property type="molecule type" value="Genomic_DNA"/>
</dbReference>
<dbReference type="EMBL" id="AMQM01000542">
    <property type="status" value="NOT_ANNOTATED_CDS"/>
    <property type="molecule type" value="Genomic_DNA"/>
</dbReference>
<dbReference type="Proteomes" id="UP000015101">
    <property type="component" value="Unassembled WGS sequence"/>
</dbReference>
<evidence type="ECO:0000313" key="3">
    <source>
        <dbReference type="Proteomes" id="UP000015101"/>
    </source>
</evidence>
<dbReference type="EnsemblMetazoa" id="HelroT160202">
    <property type="protein sequence ID" value="HelroP160202"/>
    <property type="gene ID" value="HelroG160202"/>
</dbReference>
<organism evidence="2 3">
    <name type="scientific">Helobdella robusta</name>
    <name type="common">Californian leech</name>
    <dbReference type="NCBI Taxonomy" id="6412"/>
    <lineage>
        <taxon>Eukaryota</taxon>
        <taxon>Metazoa</taxon>
        <taxon>Spiralia</taxon>
        <taxon>Lophotrochozoa</taxon>
        <taxon>Annelida</taxon>
        <taxon>Clitellata</taxon>
        <taxon>Hirudinea</taxon>
        <taxon>Rhynchobdellida</taxon>
        <taxon>Glossiphoniidae</taxon>
        <taxon>Helobdella</taxon>
    </lineage>
</organism>
<dbReference type="RefSeq" id="XP_009015439.1">
    <property type="nucleotide sequence ID" value="XM_009017191.1"/>
</dbReference>
<name>T1EPY8_HELRO</name>
<dbReference type="HOGENOM" id="CLU_1519507_0_0_1"/>